<proteinExistence type="predicted"/>
<keyword evidence="2" id="KW-1185">Reference proteome</keyword>
<accession>A0AAW0GLG6</accession>
<name>A0AAW0GLG6_9APHY</name>
<gene>
    <name evidence="1" type="ORF">QCA50_005572</name>
</gene>
<protein>
    <submittedName>
        <fullName evidence="1">Uncharacterized protein</fullName>
    </submittedName>
</protein>
<evidence type="ECO:0000313" key="2">
    <source>
        <dbReference type="Proteomes" id="UP001385951"/>
    </source>
</evidence>
<dbReference type="Proteomes" id="UP001385951">
    <property type="component" value="Unassembled WGS sequence"/>
</dbReference>
<comment type="caution">
    <text evidence="1">The sequence shown here is derived from an EMBL/GenBank/DDBJ whole genome shotgun (WGS) entry which is preliminary data.</text>
</comment>
<dbReference type="EMBL" id="JASBNA010000006">
    <property type="protein sequence ID" value="KAK7690474.1"/>
    <property type="molecule type" value="Genomic_DNA"/>
</dbReference>
<organism evidence="1 2">
    <name type="scientific">Cerrena zonata</name>
    <dbReference type="NCBI Taxonomy" id="2478898"/>
    <lineage>
        <taxon>Eukaryota</taxon>
        <taxon>Fungi</taxon>
        <taxon>Dikarya</taxon>
        <taxon>Basidiomycota</taxon>
        <taxon>Agaricomycotina</taxon>
        <taxon>Agaricomycetes</taxon>
        <taxon>Polyporales</taxon>
        <taxon>Cerrenaceae</taxon>
        <taxon>Cerrena</taxon>
    </lineage>
</organism>
<reference evidence="1 2" key="1">
    <citation type="submission" date="2022-09" db="EMBL/GenBank/DDBJ databases">
        <authorList>
            <person name="Palmer J.M."/>
        </authorList>
    </citation>
    <scope>NUCLEOTIDE SEQUENCE [LARGE SCALE GENOMIC DNA]</scope>
    <source>
        <strain evidence="1 2">DSM 7382</strain>
    </source>
</reference>
<dbReference type="AlphaFoldDB" id="A0AAW0GLG6"/>
<evidence type="ECO:0000313" key="1">
    <source>
        <dbReference type="EMBL" id="KAK7690474.1"/>
    </source>
</evidence>
<sequence>MCICPNLESLSVKIWSDIYDPRLEVPPENFLQGFNPFTTLRTYLISSASPFSIPNIISCIRSARAQSSHRRIPLTHFKIEVNGGIQKDLIFDLLDALDVCSLKTLVLDGIRYAQPDLIDKIAQTFPNLFDLVLIYRACDIQFQPGFIEWPCAAWEYASHFSSFKNLHYLGWNCRRAEPTITIASMPCFENDDFTIPMYDVDIPLDDERLLAKCLWSYCPSLEYMLITADIPALAFRRTIKDGLVQFENFTVMNLGAFGRNPSTGICWTPYFPRT</sequence>